<evidence type="ECO:0000256" key="1">
    <source>
        <dbReference type="SAM" id="MobiDB-lite"/>
    </source>
</evidence>
<dbReference type="AlphaFoldDB" id="A0A0A9X8I0"/>
<name>A0A0A9X8I0_LYGHE</name>
<dbReference type="EMBL" id="GBHO01026577">
    <property type="protein sequence ID" value="JAG17027.1"/>
    <property type="molecule type" value="Transcribed_RNA"/>
</dbReference>
<feature type="compositionally biased region" description="Low complexity" evidence="1">
    <location>
        <begin position="310"/>
        <end position="328"/>
    </location>
</feature>
<protein>
    <submittedName>
        <fullName evidence="2">Uncharacterized protein</fullName>
    </submittedName>
</protein>
<dbReference type="Pfam" id="PF03564">
    <property type="entry name" value="DUF1759"/>
    <property type="match status" value="1"/>
</dbReference>
<sequence length="485" mass="54964">EEEALIAKKKQHLTLLDKKEQVLHTRIKSYYTLMKNAVADPSQINLFISKAKTCKELRTEYVQVLDEMYAIRMELESKYTPTYSDLDAFDDFYCAINDQYTSYLEKKQRKQIDTPPNKDQCPKLQPVTLPDFNGSPEEWPTFFQLFSKMIDENKNLSDIERVSYLVMHLKGPAKSVCASVAPTAENYKLLLATLKLRYEDKRMLASSYLDKILNFKQIGIGSEKSLITLMDGCIEPINALQQLRLPDLLDFVLFHLVFKKLDSDSAMLFENNNRTTELPKFDELVKFISEQTKIHSRTSPIDKGSGSSTSKKCNNNFNNNNKPPSNNKNFLGNNNYTLLAHEPSVSGAERSPVTPTQKISRSQFKCALCTDAVHPLFLCSTFKKMSIDDRWNYAKNNKVCFNCLSPGLHLSVSCKSDKCCPIESCGKRHHKMLHRYFDQSNAQKFNKGSGGGNSSSNPQDNADQTHTLCATSRVATAQMVLLATA</sequence>
<reference evidence="2" key="2">
    <citation type="submission" date="2014-07" db="EMBL/GenBank/DDBJ databases">
        <authorList>
            <person name="Hull J."/>
        </authorList>
    </citation>
    <scope>NUCLEOTIDE SEQUENCE</scope>
</reference>
<reference evidence="2" key="1">
    <citation type="journal article" date="2014" name="PLoS ONE">
        <title>Transcriptome-Based Identification of ABC Transporters in the Western Tarnished Plant Bug Lygus hesperus.</title>
        <authorList>
            <person name="Hull J.J."/>
            <person name="Chaney K."/>
            <person name="Geib S.M."/>
            <person name="Fabrick J.A."/>
            <person name="Brent C.S."/>
            <person name="Walsh D."/>
            <person name="Lavine L.C."/>
        </authorList>
    </citation>
    <scope>NUCLEOTIDE SEQUENCE</scope>
</reference>
<feature type="non-terminal residue" evidence="2">
    <location>
        <position position="485"/>
    </location>
</feature>
<feature type="non-terminal residue" evidence="2">
    <location>
        <position position="1"/>
    </location>
</feature>
<dbReference type="PANTHER" id="PTHR47331:SF1">
    <property type="entry name" value="GAG-LIKE PROTEIN"/>
    <property type="match status" value="1"/>
</dbReference>
<gene>
    <name evidence="2" type="ORF">CM83_19815</name>
</gene>
<feature type="region of interest" description="Disordered" evidence="1">
    <location>
        <begin position="296"/>
        <end position="328"/>
    </location>
</feature>
<proteinExistence type="predicted"/>
<evidence type="ECO:0000313" key="2">
    <source>
        <dbReference type="EMBL" id="JAG17027.1"/>
    </source>
</evidence>
<dbReference type="InterPro" id="IPR005312">
    <property type="entry name" value="DUF1759"/>
</dbReference>
<organism evidence="2">
    <name type="scientific">Lygus hesperus</name>
    <name type="common">Western plant bug</name>
    <dbReference type="NCBI Taxonomy" id="30085"/>
    <lineage>
        <taxon>Eukaryota</taxon>
        <taxon>Metazoa</taxon>
        <taxon>Ecdysozoa</taxon>
        <taxon>Arthropoda</taxon>
        <taxon>Hexapoda</taxon>
        <taxon>Insecta</taxon>
        <taxon>Pterygota</taxon>
        <taxon>Neoptera</taxon>
        <taxon>Paraneoptera</taxon>
        <taxon>Hemiptera</taxon>
        <taxon>Heteroptera</taxon>
        <taxon>Panheteroptera</taxon>
        <taxon>Cimicomorpha</taxon>
        <taxon>Miridae</taxon>
        <taxon>Mirini</taxon>
        <taxon>Lygus</taxon>
    </lineage>
</organism>
<accession>A0A0A9X8I0</accession>
<dbReference type="PANTHER" id="PTHR47331">
    <property type="entry name" value="PHD-TYPE DOMAIN-CONTAINING PROTEIN"/>
    <property type="match status" value="1"/>
</dbReference>